<evidence type="ECO:0000313" key="2">
    <source>
        <dbReference type="Proteomes" id="UP000012153"/>
    </source>
</evidence>
<protein>
    <submittedName>
        <fullName evidence="1">Uncharacterized protein</fullName>
    </submittedName>
</protein>
<gene>
    <name evidence="1" type="ORF">LEP1GSC186_4527</name>
</gene>
<dbReference type="AlphaFoldDB" id="M6UMQ7"/>
<dbReference type="Proteomes" id="UP000012153">
    <property type="component" value="Unassembled WGS sequence"/>
</dbReference>
<organism evidence="1 2">
    <name type="scientific">Leptospira noguchii serovar Autumnalis str. ZUN142</name>
    <dbReference type="NCBI Taxonomy" id="1085540"/>
    <lineage>
        <taxon>Bacteria</taxon>
        <taxon>Pseudomonadati</taxon>
        <taxon>Spirochaetota</taxon>
        <taxon>Spirochaetia</taxon>
        <taxon>Leptospirales</taxon>
        <taxon>Leptospiraceae</taxon>
        <taxon>Leptospira</taxon>
    </lineage>
</organism>
<proteinExistence type="predicted"/>
<dbReference type="EMBL" id="AHOP02000013">
    <property type="protein sequence ID" value="EMO42344.1"/>
    <property type="molecule type" value="Genomic_DNA"/>
</dbReference>
<evidence type="ECO:0000313" key="1">
    <source>
        <dbReference type="EMBL" id="EMO42344.1"/>
    </source>
</evidence>
<sequence>MFKDGSRFISGSAILFYLQKLADILLCMEKDRFLIASE</sequence>
<name>M6UMQ7_9LEPT</name>
<comment type="caution">
    <text evidence="1">The sequence shown here is derived from an EMBL/GenBank/DDBJ whole genome shotgun (WGS) entry which is preliminary data.</text>
</comment>
<accession>M6UMQ7</accession>
<reference evidence="1 2" key="1">
    <citation type="submission" date="2013-01" db="EMBL/GenBank/DDBJ databases">
        <authorList>
            <person name="Harkins D.M."/>
            <person name="Durkin A.S."/>
            <person name="Brinkac L.M."/>
            <person name="Haft D.H."/>
            <person name="Selengut J.D."/>
            <person name="Sanka R."/>
            <person name="DePew J."/>
            <person name="Purushe J."/>
            <person name="Matthias M.A."/>
            <person name="Vinetz J.M."/>
            <person name="Sutton G.G."/>
            <person name="Nierman W.C."/>
            <person name="Fouts D.E."/>
        </authorList>
    </citation>
    <scope>NUCLEOTIDE SEQUENCE [LARGE SCALE GENOMIC DNA]</scope>
    <source>
        <strain evidence="1 2">ZUN142</strain>
    </source>
</reference>